<dbReference type="eggNOG" id="COG2604">
    <property type="taxonomic scope" value="Bacteria"/>
</dbReference>
<dbReference type="HOGENOM" id="CLU_037954_1_0_12"/>
<dbReference type="InterPro" id="IPR002826">
    <property type="entry name" value="MptE-like"/>
</dbReference>
<evidence type="ECO:0000313" key="2">
    <source>
        <dbReference type="EMBL" id="AEJ19439.1"/>
    </source>
</evidence>
<accession>F8F2P5</accession>
<dbReference type="Proteomes" id="UP000000503">
    <property type="component" value="Chromosome"/>
</dbReference>
<sequence>MIPRLVPSRLGQPTMLVGNNLIHSSYNPLYEAERFVKALNIPHNCENLIILEPGLGYCIPFIKKSFPNKRILVIHAINFLKHVSESFDDEAHKVWFPEGDIDLLDFLEQEIPEGSHSFLIEWKPSAVAFGQQYQNLWNIVQQFIKREAANIRTTEGFGKRWIKNSIKNLARLQNPLYFNAGTIPVIVTGAGPSLEETIPLIYKTLQEGPACIIAAASSVPALLYHHIIPSLSVATDGGTWATFHLIDQSRRVRLFPAFSSSKAEGMNVLPFPLATSLNAYLSSHVAQVPQLVISDGSIWQTKLLQKLEVPYIQLPQRGTVSATIIDIAMALTSGPIYITGMDMAHRDMMTHARPYGLDFYYDQKVNRFSPLYHLQFKRALIDANYEALSIYADWFNWYFSDKTERIFVIGTKHPRFPMLTAVERISWQSYEAPSFYILPRKNGNIQQRIQSLLLLLIQELQTSPEHELMRKELSFLLTGDKEALSSSEIIQQVSNLFSQGVIHG</sequence>
<evidence type="ECO:0000259" key="1">
    <source>
        <dbReference type="Pfam" id="PF01973"/>
    </source>
</evidence>
<dbReference type="STRING" id="744872.Spica_1293"/>
<name>F8F2P5_GRAC1</name>
<dbReference type="RefSeq" id="WP_013968750.1">
    <property type="nucleotide sequence ID" value="NC_015732.1"/>
</dbReference>
<evidence type="ECO:0000313" key="3">
    <source>
        <dbReference type="Proteomes" id="UP000000503"/>
    </source>
</evidence>
<dbReference type="KEGG" id="scd:Spica_1293"/>
<dbReference type="PANTHER" id="PTHR41786">
    <property type="entry name" value="MOTILITY ACCESSORY FACTOR MAF"/>
    <property type="match status" value="1"/>
</dbReference>
<dbReference type="OrthoDB" id="304932at2"/>
<protein>
    <recommendedName>
        <fullName evidence="1">6-hydroxymethylpterin diphosphokinase MptE-like domain-containing protein</fullName>
    </recommendedName>
</protein>
<proteinExistence type="predicted"/>
<dbReference type="EMBL" id="CP002868">
    <property type="protein sequence ID" value="AEJ19439.1"/>
    <property type="molecule type" value="Genomic_DNA"/>
</dbReference>
<dbReference type="AlphaFoldDB" id="F8F2P5"/>
<organism evidence="2 3">
    <name type="scientific">Gracilinema caldarium (strain ATCC 51460 / DSM 7334 / H1)</name>
    <name type="common">Treponema caldarium</name>
    <dbReference type="NCBI Taxonomy" id="744872"/>
    <lineage>
        <taxon>Bacteria</taxon>
        <taxon>Pseudomonadati</taxon>
        <taxon>Spirochaetota</taxon>
        <taxon>Spirochaetia</taxon>
        <taxon>Spirochaetales</taxon>
        <taxon>Breznakiellaceae</taxon>
        <taxon>Gracilinema</taxon>
    </lineage>
</organism>
<dbReference type="Pfam" id="PF01973">
    <property type="entry name" value="MptE-like"/>
    <property type="match status" value="1"/>
</dbReference>
<keyword evidence="3" id="KW-1185">Reference proteome</keyword>
<gene>
    <name evidence="2" type="ordered locus">Spica_1293</name>
</gene>
<feature type="domain" description="6-hydroxymethylpterin diphosphokinase MptE-like" evidence="1">
    <location>
        <begin position="165"/>
        <end position="346"/>
    </location>
</feature>
<reference evidence="3" key="1">
    <citation type="journal article" date="2013" name="Stand. Genomic Sci.">
        <title>Genome sequence of the thermophilic fresh-water bacterium Spirochaeta caldaria type strain (H1(T)), reclassification of Spirochaeta caldaria, Spirochaeta stenostrepta, and Spirochaeta zuelzerae in the genus Treponema as Treponema caldaria comb. nov., Treponema stenostrepta comb. nov., and Treponema zuelzerae comb. nov., and emendation of the genus Treponema.</title>
        <authorList>
            <person name="Abt B."/>
            <person name="Goker M."/>
            <person name="Scheuner C."/>
            <person name="Han C."/>
            <person name="Lu M."/>
            <person name="Misra M."/>
            <person name="Lapidus A."/>
            <person name="Nolan M."/>
            <person name="Lucas S."/>
            <person name="Hammon N."/>
            <person name="Deshpande S."/>
            <person name="Cheng J.F."/>
            <person name="Tapia R."/>
            <person name="Goodwin L.A."/>
            <person name="Pitluck S."/>
            <person name="Liolios K."/>
            <person name="Pagani I."/>
            <person name="Ivanova N."/>
            <person name="Mavromatis K."/>
            <person name="Mikhailova N."/>
            <person name="Huntemann M."/>
            <person name="Pati A."/>
            <person name="Chen A."/>
            <person name="Palaniappan K."/>
            <person name="Land M."/>
            <person name="Hauser L."/>
            <person name="Jeffries C.D."/>
            <person name="Rohde M."/>
            <person name="Spring S."/>
            <person name="Gronow S."/>
            <person name="Detter J.C."/>
            <person name="Bristow J."/>
            <person name="Eisen J.A."/>
            <person name="Markowitz V."/>
            <person name="Hugenholtz P."/>
            <person name="Kyrpides N.C."/>
            <person name="Woyke T."/>
            <person name="Klenk H.P."/>
        </authorList>
    </citation>
    <scope>NUCLEOTIDE SEQUENCE</scope>
    <source>
        <strain evidence="3">ATCC 51460 / DSM 7334 / H1</strain>
    </source>
</reference>
<dbReference type="PANTHER" id="PTHR41786:SF1">
    <property type="entry name" value="6-HYDROXYMETHYLPTERIN DIPHOSPHOKINASE MPTE-LIKE DOMAIN-CONTAINING PROTEIN"/>
    <property type="match status" value="1"/>
</dbReference>